<evidence type="ECO:0000256" key="1">
    <source>
        <dbReference type="ARBA" id="ARBA00023180"/>
    </source>
</evidence>
<feature type="non-terminal residue" evidence="3">
    <location>
        <position position="1"/>
    </location>
</feature>
<gene>
    <name evidence="3" type="ORF">KI387_016834</name>
</gene>
<keyword evidence="1" id="KW-0325">Glycoprotein</keyword>
<dbReference type="PANTHER" id="PTHR33355">
    <property type="entry name" value="WALL-ASSOCIATED RECEPTOR KINASE CARBOXY-TERMINAL PROTEIN-RELATED"/>
    <property type="match status" value="1"/>
</dbReference>
<keyword evidence="4" id="KW-1185">Reference proteome</keyword>
<dbReference type="EMBL" id="JAHRHJ020000003">
    <property type="protein sequence ID" value="KAH9322195.1"/>
    <property type="molecule type" value="Genomic_DNA"/>
</dbReference>
<dbReference type="InterPro" id="IPR032872">
    <property type="entry name" value="WAK_assoc_C"/>
</dbReference>
<protein>
    <recommendedName>
        <fullName evidence="2">Wall-associated receptor kinase C-terminal domain-containing protein</fullName>
    </recommendedName>
</protein>
<comment type="caution">
    <text evidence="3">The sequence shown here is derived from an EMBL/GenBank/DDBJ whole genome shotgun (WGS) entry which is preliminary data.</text>
</comment>
<evidence type="ECO:0000313" key="3">
    <source>
        <dbReference type="EMBL" id="KAH9322195.1"/>
    </source>
</evidence>
<evidence type="ECO:0000259" key="2">
    <source>
        <dbReference type="Pfam" id="PF14380"/>
    </source>
</evidence>
<organism evidence="3 4">
    <name type="scientific">Taxus chinensis</name>
    <name type="common">Chinese yew</name>
    <name type="synonym">Taxus wallichiana var. chinensis</name>
    <dbReference type="NCBI Taxonomy" id="29808"/>
    <lineage>
        <taxon>Eukaryota</taxon>
        <taxon>Viridiplantae</taxon>
        <taxon>Streptophyta</taxon>
        <taxon>Embryophyta</taxon>
        <taxon>Tracheophyta</taxon>
        <taxon>Spermatophyta</taxon>
        <taxon>Pinopsida</taxon>
        <taxon>Pinidae</taxon>
        <taxon>Conifers II</taxon>
        <taxon>Cupressales</taxon>
        <taxon>Taxaceae</taxon>
        <taxon>Taxus</taxon>
    </lineage>
</organism>
<sequence length="165" mass="17730">GSFGLDWTAPFKLKNDVFVLLDCSSSLSISLCDTGSSHICTSLYTCPGVQGLGIPQFSPITSCCVYTPVNLGSANEVNLPKLGCQSYTSIYAFGDGEDSSSTDPMNWRYGIKLQYNYNLDNNNFPTACADCERSNGVCGFSGPYNSFVCVCRNGVNNTTTDCHGQ</sequence>
<accession>A0AA38GHW5</accession>
<reference evidence="3 4" key="1">
    <citation type="journal article" date="2021" name="Nat. Plants">
        <title>The Taxus genome provides insights into paclitaxel biosynthesis.</title>
        <authorList>
            <person name="Xiong X."/>
            <person name="Gou J."/>
            <person name="Liao Q."/>
            <person name="Li Y."/>
            <person name="Zhou Q."/>
            <person name="Bi G."/>
            <person name="Li C."/>
            <person name="Du R."/>
            <person name="Wang X."/>
            <person name="Sun T."/>
            <person name="Guo L."/>
            <person name="Liang H."/>
            <person name="Lu P."/>
            <person name="Wu Y."/>
            <person name="Zhang Z."/>
            <person name="Ro D.K."/>
            <person name="Shang Y."/>
            <person name="Huang S."/>
            <person name="Yan J."/>
        </authorList>
    </citation>
    <scope>NUCLEOTIDE SEQUENCE [LARGE SCALE GENOMIC DNA]</scope>
    <source>
        <strain evidence="3">Ta-2019</strain>
    </source>
</reference>
<proteinExistence type="predicted"/>
<dbReference type="Pfam" id="PF14380">
    <property type="entry name" value="WAK_assoc"/>
    <property type="match status" value="1"/>
</dbReference>
<dbReference type="AlphaFoldDB" id="A0AA38GHW5"/>
<feature type="non-terminal residue" evidence="3">
    <location>
        <position position="165"/>
    </location>
</feature>
<evidence type="ECO:0000313" key="4">
    <source>
        <dbReference type="Proteomes" id="UP000824469"/>
    </source>
</evidence>
<dbReference type="OMA" id="CENGINT"/>
<dbReference type="Proteomes" id="UP000824469">
    <property type="component" value="Unassembled WGS sequence"/>
</dbReference>
<feature type="domain" description="Wall-associated receptor kinase C-terminal" evidence="2">
    <location>
        <begin position="77"/>
        <end position="153"/>
    </location>
</feature>
<name>A0AA38GHW5_TAXCH</name>